<feature type="transmembrane region" description="Helical" evidence="9">
    <location>
        <begin position="324"/>
        <end position="345"/>
    </location>
</feature>
<evidence type="ECO:0000256" key="3">
    <source>
        <dbReference type="ARBA" id="ARBA00022448"/>
    </source>
</evidence>
<proteinExistence type="inferred from homology"/>
<dbReference type="InterPro" id="IPR018076">
    <property type="entry name" value="T2SS_GspF_dom"/>
</dbReference>
<dbReference type="NCBIfam" id="NF041012">
    <property type="entry name" value="T4P_ComGB"/>
    <property type="match status" value="1"/>
</dbReference>
<feature type="transmembrane region" description="Helical" evidence="9">
    <location>
        <begin position="118"/>
        <end position="141"/>
    </location>
</feature>
<gene>
    <name evidence="11" type="primary">comGB</name>
    <name evidence="11" type="ORF">ACFSUL_10800</name>
</gene>
<dbReference type="InterPro" id="IPR047692">
    <property type="entry name" value="T4P_ComGB"/>
</dbReference>
<keyword evidence="7 9" id="KW-0472">Membrane</keyword>
<keyword evidence="5 8" id="KW-0812">Transmembrane</keyword>
<feature type="domain" description="Type II secretion system protein GspF" evidence="10">
    <location>
        <begin position="221"/>
        <end position="343"/>
    </location>
</feature>
<comment type="subcellular location">
    <subcellularLocation>
        <location evidence="1 8">Cell membrane</location>
        <topology evidence="1 8">Multi-pass membrane protein</topology>
    </subcellularLocation>
</comment>
<dbReference type="Pfam" id="PF00482">
    <property type="entry name" value="T2SSF"/>
    <property type="match status" value="2"/>
</dbReference>
<evidence type="ECO:0000256" key="2">
    <source>
        <dbReference type="ARBA" id="ARBA00005745"/>
    </source>
</evidence>
<dbReference type="InterPro" id="IPR001992">
    <property type="entry name" value="T2SS_GspF/T4SS_PilC_CS"/>
</dbReference>
<dbReference type="EMBL" id="JBHUMF010000027">
    <property type="protein sequence ID" value="MFD2681232.1"/>
    <property type="molecule type" value="Genomic_DNA"/>
</dbReference>
<evidence type="ECO:0000259" key="10">
    <source>
        <dbReference type="Pfam" id="PF00482"/>
    </source>
</evidence>
<reference evidence="12" key="1">
    <citation type="journal article" date="2019" name="Int. J. Syst. Evol. Microbiol.">
        <title>The Global Catalogue of Microorganisms (GCM) 10K type strain sequencing project: providing services to taxonomists for standard genome sequencing and annotation.</title>
        <authorList>
            <consortium name="The Broad Institute Genomics Platform"/>
            <consortium name="The Broad Institute Genome Sequencing Center for Infectious Disease"/>
            <person name="Wu L."/>
            <person name="Ma J."/>
        </authorList>
    </citation>
    <scope>NUCLEOTIDE SEQUENCE [LARGE SCALE GENOMIC DNA]</scope>
    <source>
        <strain evidence="12">KCTC 3913</strain>
    </source>
</reference>
<dbReference type="InterPro" id="IPR003004">
    <property type="entry name" value="GspF/PilC"/>
</dbReference>
<evidence type="ECO:0000256" key="1">
    <source>
        <dbReference type="ARBA" id="ARBA00004651"/>
    </source>
</evidence>
<keyword evidence="4" id="KW-1003">Cell membrane</keyword>
<dbReference type="Gene3D" id="1.20.81.30">
    <property type="entry name" value="Type II secretion system (T2SS), domain F"/>
    <property type="match status" value="2"/>
</dbReference>
<feature type="transmembrane region" description="Helical" evidence="9">
    <location>
        <begin position="161"/>
        <end position="191"/>
    </location>
</feature>
<dbReference type="PRINTS" id="PR00812">
    <property type="entry name" value="BCTERIALGSPF"/>
</dbReference>
<dbReference type="PANTHER" id="PTHR30012">
    <property type="entry name" value="GENERAL SECRETION PATHWAY PROTEIN"/>
    <property type="match status" value="1"/>
</dbReference>
<comment type="caution">
    <text evidence="11">The sequence shown here is derived from an EMBL/GenBank/DDBJ whole genome shotgun (WGS) entry which is preliminary data.</text>
</comment>
<dbReference type="InterPro" id="IPR042094">
    <property type="entry name" value="T2SS_GspF_sf"/>
</dbReference>
<dbReference type="PROSITE" id="PS00874">
    <property type="entry name" value="T2SP_F"/>
    <property type="match status" value="1"/>
</dbReference>
<feature type="domain" description="Type II secretion system protein GspF" evidence="10">
    <location>
        <begin position="22"/>
        <end position="141"/>
    </location>
</feature>
<accession>A0ABW5RUI9</accession>
<keyword evidence="12" id="KW-1185">Reference proteome</keyword>
<organism evidence="11 12">
    <name type="scientific">Bacillus seohaeanensis</name>
    <dbReference type="NCBI Taxonomy" id="284580"/>
    <lineage>
        <taxon>Bacteria</taxon>
        <taxon>Bacillati</taxon>
        <taxon>Bacillota</taxon>
        <taxon>Bacilli</taxon>
        <taxon>Bacillales</taxon>
        <taxon>Bacillaceae</taxon>
        <taxon>Bacillus</taxon>
    </lineage>
</organism>
<evidence type="ECO:0000256" key="5">
    <source>
        <dbReference type="ARBA" id="ARBA00022692"/>
    </source>
</evidence>
<evidence type="ECO:0000256" key="4">
    <source>
        <dbReference type="ARBA" id="ARBA00022475"/>
    </source>
</evidence>
<dbReference type="PANTHER" id="PTHR30012:SF0">
    <property type="entry name" value="TYPE II SECRETION SYSTEM PROTEIN F-RELATED"/>
    <property type="match status" value="1"/>
</dbReference>
<evidence type="ECO:0000256" key="9">
    <source>
        <dbReference type="SAM" id="Phobius"/>
    </source>
</evidence>
<keyword evidence="3 8" id="KW-0813">Transport</keyword>
<protein>
    <submittedName>
        <fullName evidence="11">Competence type IV pilus assembly protein ComGB</fullName>
    </submittedName>
</protein>
<evidence type="ECO:0000256" key="7">
    <source>
        <dbReference type="ARBA" id="ARBA00023136"/>
    </source>
</evidence>
<evidence type="ECO:0000313" key="11">
    <source>
        <dbReference type="EMBL" id="MFD2681232.1"/>
    </source>
</evidence>
<evidence type="ECO:0000256" key="6">
    <source>
        <dbReference type="ARBA" id="ARBA00022989"/>
    </source>
</evidence>
<name>A0ABW5RUI9_9BACI</name>
<sequence>MFQNKSMKNGFKKKVRDQGLLIKRLGELLQRGYTVSEAIDFLFYDEKEYVGVIKNKLLSGLQNGESLSEVMQRELNLPNHVCAQIYFAEHHGKMAETFYEVGKYLINKKKDRQQLFKILQYPMILIGIVIILLVLLRKVLFPSFQSLYSSLGYTPSSTINIVLSIIQMLPVISFWLFLIFILLFVTVLYIYKKIPPLEIARFISTVPGASKPYRLMQTHFFSREMGFLLGSGVSVYESLQIIQSQKFRPLFQQVAKRIMMELKEGQTFSHAVGKFPFFQKELLYIIQHGQMNGRLGVELEYYSKICLQQIEEDGKRFIGYIQPVVFCIVGIFILSIYFSIMMPLFQMMQSIM</sequence>
<comment type="similarity">
    <text evidence="2 8">Belongs to the GSP F family.</text>
</comment>
<dbReference type="Proteomes" id="UP001597506">
    <property type="component" value="Unassembled WGS sequence"/>
</dbReference>
<evidence type="ECO:0000256" key="8">
    <source>
        <dbReference type="RuleBase" id="RU003923"/>
    </source>
</evidence>
<dbReference type="RefSeq" id="WP_377935265.1">
    <property type="nucleotide sequence ID" value="NZ_JBHUMF010000027.1"/>
</dbReference>
<evidence type="ECO:0000313" key="12">
    <source>
        <dbReference type="Proteomes" id="UP001597506"/>
    </source>
</evidence>
<keyword evidence="6 9" id="KW-1133">Transmembrane helix</keyword>